<comment type="catalytic activity">
    <reaction evidence="25">
        <text>1,2-didecanoylglycerol + H2O = decanoylglycerol + decanoate + H(+)</text>
        <dbReference type="Rhea" id="RHEA:48596"/>
        <dbReference type="ChEBI" id="CHEBI:11152"/>
        <dbReference type="ChEBI" id="CHEBI:15377"/>
        <dbReference type="ChEBI" id="CHEBI:15378"/>
        <dbReference type="ChEBI" id="CHEBI:27689"/>
        <dbReference type="ChEBI" id="CHEBI:90605"/>
    </reaction>
    <physiologicalReaction direction="left-to-right" evidence="25">
        <dbReference type="Rhea" id="RHEA:48597"/>
    </physiologicalReaction>
</comment>
<feature type="domain" description="PLAT" evidence="39">
    <location>
        <begin position="1080"/>
        <end position="1194"/>
    </location>
</feature>
<dbReference type="OrthoDB" id="199913at2759"/>
<evidence type="ECO:0000256" key="17">
    <source>
        <dbReference type="ARBA" id="ARBA00023369"/>
    </source>
</evidence>
<dbReference type="InterPro" id="IPR029058">
    <property type="entry name" value="AB_hydrolase_fold"/>
</dbReference>
<dbReference type="InterPro" id="IPR002331">
    <property type="entry name" value="Lipase_panc"/>
</dbReference>
<dbReference type="InterPro" id="IPR013818">
    <property type="entry name" value="Lipase"/>
</dbReference>
<keyword evidence="7" id="KW-0479">Metal-binding</keyword>
<dbReference type="Gene3D" id="2.60.60.20">
    <property type="entry name" value="PLAT/LH2 domain"/>
    <property type="match status" value="2"/>
</dbReference>
<evidence type="ECO:0000256" key="35">
    <source>
        <dbReference type="ARBA" id="ARBA00049420"/>
    </source>
</evidence>
<keyword evidence="12" id="KW-0472">Membrane</keyword>
<evidence type="ECO:0000256" key="19">
    <source>
        <dbReference type="ARBA" id="ARBA00024321"/>
    </source>
</evidence>
<dbReference type="FunFam" id="2.60.60.20:FF:000003">
    <property type="entry name" value="Triacylglycerol lipase"/>
    <property type="match status" value="1"/>
</dbReference>
<dbReference type="GO" id="GO:0046872">
    <property type="term" value="F:metal ion binding"/>
    <property type="evidence" value="ECO:0007669"/>
    <property type="project" value="UniProtKB-KW"/>
</dbReference>
<accession>A0A8K1LSV9</accession>
<keyword evidence="16" id="KW-0968">Cytoplasmic vesicle</keyword>
<dbReference type="GO" id="GO:0042589">
    <property type="term" value="C:zymogen granule membrane"/>
    <property type="evidence" value="ECO:0007669"/>
    <property type="project" value="UniProtKB-SubCell"/>
</dbReference>
<keyword evidence="8" id="KW-0378">Hydrolase</keyword>
<evidence type="ECO:0000256" key="28">
    <source>
        <dbReference type="ARBA" id="ARBA00048139"/>
    </source>
</evidence>
<evidence type="ECO:0000256" key="18">
    <source>
        <dbReference type="ARBA" id="ARBA00023590"/>
    </source>
</evidence>
<dbReference type="FunFam" id="3.40.50.1820:FF:000033">
    <property type="entry name" value="Pancreatic triacylglycerol lipase"/>
    <property type="match status" value="2"/>
</dbReference>
<comment type="catalytic activity">
    <reaction evidence="20">
        <text>a 1,2-diacyl-3-O-(beta-D-galactosyl)-sn-glycerol + 2 H2O = 3-beta-D-galactosyl-sn-glycerol + 2 a fatty acid + 2 H(+)</text>
        <dbReference type="Rhea" id="RHEA:13189"/>
        <dbReference type="ChEBI" id="CHEBI:15377"/>
        <dbReference type="ChEBI" id="CHEBI:15378"/>
        <dbReference type="ChEBI" id="CHEBI:15754"/>
        <dbReference type="ChEBI" id="CHEBI:17615"/>
        <dbReference type="ChEBI" id="CHEBI:28868"/>
        <dbReference type="EC" id="3.1.1.26"/>
    </reaction>
    <physiologicalReaction direction="left-to-right" evidence="20">
        <dbReference type="Rhea" id="RHEA:13190"/>
    </physiologicalReaction>
</comment>
<comment type="catalytic activity">
    <reaction evidence="21">
        <text>1-beta-D-galactosyl-2,3-didodecanoyl-sn-glycerol + H2O = 1-beta-D-galactosyl-dodecanoyl-sn-glycerol + dodecanoate + H(+)</text>
        <dbReference type="Rhea" id="RHEA:48536"/>
        <dbReference type="ChEBI" id="CHEBI:15377"/>
        <dbReference type="ChEBI" id="CHEBI:15378"/>
        <dbReference type="ChEBI" id="CHEBI:18262"/>
        <dbReference type="ChEBI" id="CHEBI:90342"/>
        <dbReference type="ChEBI" id="CHEBI:90514"/>
    </reaction>
    <physiologicalReaction direction="left-to-right" evidence="21">
        <dbReference type="Rhea" id="RHEA:48537"/>
    </physiologicalReaction>
</comment>
<comment type="subcellular location">
    <subcellularLocation>
        <location evidence="1">Cell projection</location>
        <location evidence="1">Neuron projection</location>
    </subcellularLocation>
    <subcellularLocation>
        <location evidence="2 38">Secreted</location>
    </subcellularLocation>
    <subcellularLocation>
        <location evidence="19">Zymogen granule membrane</location>
        <topology evidence="19">Peripheral membrane protein</topology>
    </subcellularLocation>
</comment>
<evidence type="ECO:0000256" key="7">
    <source>
        <dbReference type="ARBA" id="ARBA00022723"/>
    </source>
</evidence>
<gene>
    <name evidence="40" type="ORF">HGM15179_001669</name>
</gene>
<evidence type="ECO:0000256" key="20">
    <source>
        <dbReference type="ARBA" id="ARBA00036503"/>
    </source>
</evidence>
<dbReference type="Proteomes" id="UP000796761">
    <property type="component" value="Unassembled WGS sequence"/>
</dbReference>
<comment type="caution">
    <text evidence="36">Lacks conserved residue(s) required for the propagation of feature annotation.</text>
</comment>
<dbReference type="InterPro" id="IPR001024">
    <property type="entry name" value="PLAT/LH2_dom"/>
</dbReference>
<dbReference type="Gene3D" id="3.40.50.1820">
    <property type="entry name" value="alpha/beta hydrolase"/>
    <property type="match status" value="3"/>
</dbReference>
<evidence type="ECO:0000256" key="8">
    <source>
        <dbReference type="ARBA" id="ARBA00022801"/>
    </source>
</evidence>
<keyword evidence="14" id="KW-0325">Glycoprotein</keyword>
<keyword evidence="10 38" id="KW-0442">Lipid degradation</keyword>
<evidence type="ECO:0000256" key="32">
    <source>
        <dbReference type="ARBA" id="ARBA00049154"/>
    </source>
</evidence>
<dbReference type="GO" id="GO:0047714">
    <property type="term" value="F:galactolipase activity"/>
    <property type="evidence" value="ECO:0007669"/>
    <property type="project" value="UniProtKB-EC"/>
</dbReference>
<comment type="pathway">
    <text evidence="18">Glycolipid metabolism.</text>
</comment>
<evidence type="ECO:0000256" key="12">
    <source>
        <dbReference type="ARBA" id="ARBA00023136"/>
    </source>
</evidence>
<dbReference type="GO" id="GO:0005615">
    <property type="term" value="C:extracellular space"/>
    <property type="evidence" value="ECO:0007669"/>
    <property type="project" value="TreeGrafter"/>
</dbReference>
<evidence type="ECO:0000256" key="30">
    <source>
        <dbReference type="ARBA" id="ARBA00048546"/>
    </source>
</evidence>
<comment type="catalytic activity">
    <reaction evidence="30">
        <text>long chain 1,2-diacyl-3-O-beta-D-galactosyl-sn-glycerol + H2O = long chain acyl-3-O-beta-D-galactosyl-sn-glycerol + a fatty acid + H(+)</text>
        <dbReference type="Rhea" id="RHEA:48700"/>
        <dbReference type="ChEBI" id="CHEBI:15377"/>
        <dbReference type="ChEBI" id="CHEBI:15378"/>
        <dbReference type="ChEBI" id="CHEBI:28868"/>
        <dbReference type="ChEBI" id="CHEBI:90477"/>
        <dbReference type="ChEBI" id="CHEBI:90770"/>
    </reaction>
    <physiologicalReaction direction="left-to-right" evidence="30">
        <dbReference type="Rhea" id="RHEA:48701"/>
    </physiologicalReaction>
</comment>
<evidence type="ECO:0000256" key="38">
    <source>
        <dbReference type="RuleBase" id="RU362046"/>
    </source>
</evidence>
<comment type="catalytic activity">
    <reaction evidence="31">
        <text>1,2-dioctanoyl-3-O-[alpha-D-galactosyl-(1-&gt;6)-beta-D-galactosyl]-sn-glycerol + H2O = octanoyl-3-O-[alpha-D-galactosyl-(1-&gt;6)-beta-D-galactosyl]-sn-glycerol + octanoate + H(+)</text>
        <dbReference type="Rhea" id="RHEA:48692"/>
        <dbReference type="ChEBI" id="CHEBI:15377"/>
        <dbReference type="ChEBI" id="CHEBI:15378"/>
        <dbReference type="ChEBI" id="CHEBI:25646"/>
        <dbReference type="ChEBI" id="CHEBI:90457"/>
        <dbReference type="ChEBI" id="CHEBI:90768"/>
    </reaction>
    <physiologicalReaction direction="left-to-right" evidence="31">
        <dbReference type="Rhea" id="RHEA:48693"/>
    </physiologicalReaction>
</comment>
<dbReference type="SMART" id="SM00308">
    <property type="entry name" value="LH2"/>
    <property type="match status" value="1"/>
</dbReference>
<name>A0A8K1LSV9_9PASS</name>
<comment type="catalytic activity">
    <reaction evidence="26">
        <text>di-(9Z)-octadecenoylglycerol + H2O = (9Z-octadecenoyl)-glycerol + (9Z)-octadecenoate + H(+)</text>
        <dbReference type="Rhea" id="RHEA:47868"/>
        <dbReference type="ChEBI" id="CHEBI:15377"/>
        <dbReference type="ChEBI" id="CHEBI:15378"/>
        <dbReference type="ChEBI" id="CHEBI:30823"/>
        <dbReference type="ChEBI" id="CHEBI:75937"/>
        <dbReference type="ChEBI" id="CHEBI:75945"/>
    </reaction>
    <physiologicalReaction direction="left-to-right" evidence="26">
        <dbReference type="Rhea" id="RHEA:47869"/>
    </physiologicalReaction>
</comment>
<evidence type="ECO:0000256" key="11">
    <source>
        <dbReference type="ARBA" id="ARBA00023098"/>
    </source>
</evidence>
<evidence type="ECO:0000256" key="27">
    <source>
        <dbReference type="ARBA" id="ARBA00047744"/>
    </source>
</evidence>
<comment type="catalytic activity">
    <reaction evidence="29">
        <text>1,2-dioctanoyl-3-O-beta-D-galactosyl-sn-glycerol + H2O = octanoyl-3-(beta-D-galactosyl)-sn-glycerol + octanoate + H(+)</text>
        <dbReference type="Rhea" id="RHEA:48696"/>
        <dbReference type="ChEBI" id="CHEBI:15377"/>
        <dbReference type="ChEBI" id="CHEBI:15378"/>
        <dbReference type="ChEBI" id="CHEBI:25646"/>
        <dbReference type="ChEBI" id="CHEBI:90453"/>
        <dbReference type="ChEBI" id="CHEBI:90769"/>
    </reaction>
    <physiologicalReaction direction="left-to-right" evidence="29">
        <dbReference type="Rhea" id="RHEA:48697"/>
    </physiologicalReaction>
</comment>
<comment type="caution">
    <text evidence="40">The sequence shown here is derived from an EMBL/GenBank/DDBJ whole genome shotgun (WGS) entry which is preliminary data.</text>
</comment>
<comment type="catalytic activity">
    <reaction evidence="35">
        <text>1,2-didodecanoyl-3-beta-D-galactosyl-sn-glycerol + H2O = dodecanoyl-3-beta-D-galactosyl-sn-glycerol + dodecanoate + H(+)</text>
        <dbReference type="Rhea" id="RHEA:48540"/>
        <dbReference type="ChEBI" id="CHEBI:15377"/>
        <dbReference type="ChEBI" id="CHEBI:15378"/>
        <dbReference type="ChEBI" id="CHEBI:18262"/>
        <dbReference type="ChEBI" id="CHEBI:90340"/>
        <dbReference type="ChEBI" id="CHEBI:90515"/>
    </reaction>
    <physiologicalReaction direction="left-to-right" evidence="35">
        <dbReference type="Rhea" id="RHEA:48541"/>
    </physiologicalReaction>
</comment>
<evidence type="ECO:0000256" key="3">
    <source>
        <dbReference type="ARBA" id="ARBA00004879"/>
    </source>
</evidence>
<dbReference type="SUPFAM" id="SSF49723">
    <property type="entry name" value="Lipase/lipooxygenase domain (PLAT/LH2 domain)"/>
    <property type="match status" value="2"/>
</dbReference>
<evidence type="ECO:0000256" key="13">
    <source>
        <dbReference type="ARBA" id="ARBA00023157"/>
    </source>
</evidence>
<dbReference type="GO" id="GO:0016042">
    <property type="term" value="P:lipid catabolic process"/>
    <property type="evidence" value="ECO:0007669"/>
    <property type="project" value="UniProtKB-KW"/>
</dbReference>
<proteinExistence type="inferred from homology"/>
<dbReference type="Pfam" id="PF00151">
    <property type="entry name" value="Lipase"/>
    <property type="match status" value="3"/>
</dbReference>
<evidence type="ECO:0000256" key="37">
    <source>
        <dbReference type="RuleBase" id="RU004262"/>
    </source>
</evidence>
<comment type="catalytic activity">
    <reaction evidence="32">
        <text>a 1,2-diacyl-sn-glycero-3-phosphocholine + H2O = a monoacyl-sn-glycero-3-phosphocholine + a fatty acid + H(+)</text>
        <dbReference type="Rhea" id="RHEA:44664"/>
        <dbReference type="ChEBI" id="CHEBI:15377"/>
        <dbReference type="ChEBI" id="CHEBI:15378"/>
        <dbReference type="ChEBI" id="CHEBI:28868"/>
        <dbReference type="ChEBI" id="CHEBI:57643"/>
        <dbReference type="ChEBI" id="CHEBI:84465"/>
    </reaction>
    <physiologicalReaction direction="left-to-right" evidence="32">
        <dbReference type="Rhea" id="RHEA:44665"/>
    </physiologicalReaction>
</comment>
<evidence type="ECO:0000259" key="39">
    <source>
        <dbReference type="PROSITE" id="PS50095"/>
    </source>
</evidence>
<evidence type="ECO:0000256" key="36">
    <source>
        <dbReference type="PROSITE-ProRule" id="PRU00152"/>
    </source>
</evidence>
<evidence type="ECO:0000313" key="41">
    <source>
        <dbReference type="Proteomes" id="UP000796761"/>
    </source>
</evidence>
<evidence type="ECO:0000256" key="14">
    <source>
        <dbReference type="ARBA" id="ARBA00023180"/>
    </source>
</evidence>
<evidence type="ECO:0000256" key="5">
    <source>
        <dbReference type="ARBA" id="ARBA00010701"/>
    </source>
</evidence>
<comment type="pathway">
    <text evidence="3">Glycerolipid metabolism; triacylglycerol degradation.</text>
</comment>
<evidence type="ECO:0000256" key="24">
    <source>
        <dbReference type="ARBA" id="ARBA00047438"/>
    </source>
</evidence>
<evidence type="ECO:0000256" key="16">
    <source>
        <dbReference type="ARBA" id="ARBA00023329"/>
    </source>
</evidence>
<comment type="catalytic activity">
    <reaction evidence="33">
        <text>1,2,3-trioctanoylglycerol + H2O = dioctanoylglycerol + octanoate + H(+)</text>
        <dbReference type="Rhea" id="RHEA:47864"/>
        <dbReference type="ChEBI" id="CHEBI:15377"/>
        <dbReference type="ChEBI" id="CHEBI:15378"/>
        <dbReference type="ChEBI" id="CHEBI:25646"/>
        <dbReference type="ChEBI" id="CHEBI:76978"/>
        <dbReference type="ChEBI" id="CHEBI:88066"/>
    </reaction>
    <physiologicalReaction direction="left-to-right" evidence="33">
        <dbReference type="Rhea" id="RHEA:47865"/>
    </physiologicalReaction>
</comment>
<comment type="similarity">
    <text evidence="5 37">Belongs to the AB hydrolase superfamily. Lipase family.</text>
</comment>
<comment type="catalytic activity">
    <reaction evidence="34">
        <text>long chain 1,2-diacyl-3-O-[alpha-D-galactosyl-(1-&gt;6)-beta-D-galactosyl]-sn-glycerol + H2O = long chain acyl-3-O-[alpha-D-galactosyl-(1-&gt;6)-beta-D-galactosyl]-sn-glycerol + a fatty acid + H(+)</text>
        <dbReference type="Rhea" id="RHEA:48708"/>
        <dbReference type="ChEBI" id="CHEBI:15377"/>
        <dbReference type="ChEBI" id="CHEBI:15378"/>
        <dbReference type="ChEBI" id="CHEBI:28868"/>
        <dbReference type="ChEBI" id="CHEBI:90463"/>
        <dbReference type="ChEBI" id="CHEBI:90774"/>
    </reaction>
    <physiologicalReaction direction="left-to-right" evidence="34">
        <dbReference type="Rhea" id="RHEA:48709"/>
    </physiologicalReaction>
</comment>
<reference evidence="40" key="1">
    <citation type="submission" date="2019-04" db="EMBL/GenBank/DDBJ databases">
        <title>Genome assembly of Zosterops borbonicus 15179.</title>
        <authorList>
            <person name="Leroy T."/>
            <person name="Anselmetti Y."/>
            <person name="Tilak M.-K."/>
            <person name="Nabholz B."/>
        </authorList>
    </citation>
    <scope>NUCLEOTIDE SEQUENCE</scope>
    <source>
        <strain evidence="40">HGM_15179</strain>
        <tissue evidence="40">Muscle</tissue>
    </source>
</reference>
<dbReference type="Pfam" id="PF01477">
    <property type="entry name" value="PLAT"/>
    <property type="match status" value="1"/>
</dbReference>
<comment type="catalytic activity">
    <reaction evidence="24">
        <text>1-(9Z-octadecenoyl)-glycerol + H2O = glycerol + (9Z)-octadecenoate + H(+)</text>
        <dbReference type="Rhea" id="RHEA:38487"/>
        <dbReference type="ChEBI" id="CHEBI:15377"/>
        <dbReference type="ChEBI" id="CHEBI:15378"/>
        <dbReference type="ChEBI" id="CHEBI:17754"/>
        <dbReference type="ChEBI" id="CHEBI:30823"/>
        <dbReference type="ChEBI" id="CHEBI:75342"/>
    </reaction>
    <physiologicalReaction direction="left-to-right" evidence="24">
        <dbReference type="Rhea" id="RHEA:38488"/>
    </physiologicalReaction>
</comment>
<dbReference type="PROSITE" id="PS50095">
    <property type="entry name" value="PLAT"/>
    <property type="match status" value="1"/>
</dbReference>
<dbReference type="GO" id="GO:0043005">
    <property type="term" value="C:neuron projection"/>
    <property type="evidence" value="ECO:0007669"/>
    <property type="project" value="UniProtKB-SubCell"/>
</dbReference>
<keyword evidence="13 38" id="KW-1015">Disulfide bond</keyword>
<evidence type="ECO:0000256" key="4">
    <source>
        <dbReference type="ARBA" id="ARBA00005189"/>
    </source>
</evidence>
<dbReference type="PRINTS" id="PR00823">
    <property type="entry name" value="PANCLIPASE"/>
</dbReference>
<organism evidence="40 41">
    <name type="scientific">Zosterops borbonicus</name>
    <dbReference type="NCBI Taxonomy" id="364589"/>
    <lineage>
        <taxon>Eukaryota</taxon>
        <taxon>Metazoa</taxon>
        <taxon>Chordata</taxon>
        <taxon>Craniata</taxon>
        <taxon>Vertebrata</taxon>
        <taxon>Euteleostomi</taxon>
        <taxon>Archelosauria</taxon>
        <taxon>Archosauria</taxon>
        <taxon>Dinosauria</taxon>
        <taxon>Saurischia</taxon>
        <taxon>Theropoda</taxon>
        <taxon>Coelurosauria</taxon>
        <taxon>Aves</taxon>
        <taxon>Neognathae</taxon>
        <taxon>Neoaves</taxon>
        <taxon>Telluraves</taxon>
        <taxon>Australaves</taxon>
        <taxon>Passeriformes</taxon>
        <taxon>Sylvioidea</taxon>
        <taxon>Zosteropidae</taxon>
        <taxon>Zosterops</taxon>
    </lineage>
</organism>
<comment type="catalytic activity">
    <reaction evidence="17">
        <text>a triacylglycerol + H2O = a diacylglycerol + a fatty acid + H(+)</text>
        <dbReference type="Rhea" id="RHEA:12044"/>
        <dbReference type="ChEBI" id="CHEBI:15377"/>
        <dbReference type="ChEBI" id="CHEBI:15378"/>
        <dbReference type="ChEBI" id="CHEBI:17855"/>
        <dbReference type="ChEBI" id="CHEBI:18035"/>
        <dbReference type="ChEBI" id="CHEBI:28868"/>
        <dbReference type="EC" id="3.1.1.3"/>
    </reaction>
    <physiologicalReaction direction="left-to-right" evidence="17">
        <dbReference type="Rhea" id="RHEA:12045"/>
    </physiologicalReaction>
</comment>
<evidence type="ECO:0000256" key="10">
    <source>
        <dbReference type="ARBA" id="ARBA00022963"/>
    </source>
</evidence>
<dbReference type="InterPro" id="IPR000734">
    <property type="entry name" value="TAG_lipase"/>
</dbReference>
<dbReference type="InterPro" id="IPR033906">
    <property type="entry name" value="Lipase_N"/>
</dbReference>
<comment type="catalytic activity">
    <reaction evidence="22">
        <text>(9Z-octadecenoyl)-glycerol + H2O = glycerol + (9Z)-octadecenoate + H(+)</text>
        <dbReference type="Rhea" id="RHEA:39955"/>
        <dbReference type="ChEBI" id="CHEBI:15377"/>
        <dbReference type="ChEBI" id="CHEBI:15378"/>
        <dbReference type="ChEBI" id="CHEBI:17754"/>
        <dbReference type="ChEBI" id="CHEBI:30823"/>
        <dbReference type="ChEBI" id="CHEBI:75937"/>
    </reaction>
    <physiologicalReaction direction="left-to-right" evidence="22">
        <dbReference type="Rhea" id="RHEA:39956"/>
    </physiologicalReaction>
</comment>
<keyword evidence="41" id="KW-1185">Reference proteome</keyword>
<evidence type="ECO:0000256" key="33">
    <source>
        <dbReference type="ARBA" id="ARBA00049290"/>
    </source>
</evidence>
<evidence type="ECO:0000256" key="2">
    <source>
        <dbReference type="ARBA" id="ARBA00004613"/>
    </source>
</evidence>
<comment type="catalytic activity">
    <reaction evidence="23">
        <text>1,2-didodecanoyl-3-O-[alpha-D-galactosyl-(1-&gt;6)-beta-D-galactosyl]-sn-glycerol + H2O = dodecanoyl-3-O-[alpha-D-galactosyl-(1-&gt;6)-beta-D-galactosyl]-sn-glycerol + dodecanoate + H(+)</text>
        <dbReference type="Rhea" id="RHEA:48516"/>
        <dbReference type="ChEBI" id="CHEBI:15377"/>
        <dbReference type="ChEBI" id="CHEBI:15378"/>
        <dbReference type="ChEBI" id="CHEBI:18262"/>
        <dbReference type="ChEBI" id="CHEBI:90337"/>
        <dbReference type="ChEBI" id="CHEBI:90359"/>
    </reaction>
    <physiologicalReaction direction="left-to-right" evidence="23">
        <dbReference type="Rhea" id="RHEA:48517"/>
    </physiologicalReaction>
</comment>
<dbReference type="SUPFAM" id="SSF53474">
    <property type="entry name" value="alpha/beta-Hydrolases"/>
    <property type="match status" value="3"/>
</dbReference>
<dbReference type="PANTHER" id="PTHR11610:SF165">
    <property type="entry name" value="PANCREATIC LIPASE-RELATED PROTEIN 2"/>
    <property type="match status" value="1"/>
</dbReference>
<evidence type="ECO:0000256" key="9">
    <source>
        <dbReference type="ARBA" id="ARBA00022837"/>
    </source>
</evidence>
<evidence type="ECO:0000256" key="6">
    <source>
        <dbReference type="ARBA" id="ARBA00022525"/>
    </source>
</evidence>
<evidence type="ECO:0000256" key="34">
    <source>
        <dbReference type="ARBA" id="ARBA00049352"/>
    </source>
</evidence>
<evidence type="ECO:0000256" key="22">
    <source>
        <dbReference type="ARBA" id="ARBA00047270"/>
    </source>
</evidence>
<evidence type="ECO:0000256" key="1">
    <source>
        <dbReference type="ARBA" id="ARBA00004487"/>
    </source>
</evidence>
<sequence>MEMRGSDLGTGGIDIAILGQKGMGIPEALAEPSGFATAIKYQGVSIDKFMFHSEDVNCILTDWRGGSSGLYTDAVNNVRVVGAELEYLVNFLEKEYGYSPANIHFIGHSLGAHVAGEAGRRKPGIGRITGLDPAGPLFQYTPAMVRLDPSDAKFVDIIHTHAGHLFFDFAPGILQTCGHLDFYPNGGKKMPGCNQLRVPPATRDINDLMRAYRSFGCGHKRSLRYYAESIITPNGFVGYRCDTYREFVLVVGMWIVAFYLLGRVAGKEVCYPRLGCFTDDPPWSGVPGRLLTGLPESPEEMNISFSLYTRETGNNSQVISAINSSTIQKSHFSSHRRTSFIIHGFGSTGKTGWVVEMCLLLLEVENINCIAVDWKEGAKGTYVSAVNNIRVLGAEVAYFITTLQKMFGYSPYEIHLIGHSLGAHTAGEAGRRIRGIRRITGLDPAGPYFEGTPPMVRLDPTDANFVDVIHSNAAHFPAAGLGMYNTTGHLDFYPNGGTVMPGCTDLIPEMRQSDFEAIIADTTLFGGCHHSRSHEFYFASILYPTGFLAYPCKSYEDFKKGICFPCPQEGCPMMGHYADRFPDKLKRVDQKYFLNTAGDEPFATWRQKVFIKLSGVKKTRGDINLVYYDTQGNSKEYEVANGDLTQDDIYTEYLDVEINPRNTTKIEFLWNKAIFSLLWARLGAETVNIIHGADGHRSETVPFCSLCCCSEFSSPTQEHCPQKTLWDEAAAAQGQVIPGAGDEVCFDRLGCFTDDVPWSGTVERPIHKLPWKPENVETRFLLYTRENPDDFQEVSAVDNSTIEASNFNASRKTKFIVHGFIDNGEENWLSDMCQRMLTVEDVNCFCVSWRRGALCQYTQASNNIRVVGAEIAYFVNVLMDDYDYSPADVHIIGHSLGAHAAGEAGRRRPGIGRITGLDPAQPYFQGTPIEVRLDKTDADFVDVIHTDSAPTIPNLGFGIRPAIGHIDFYPNGGEEMPGCDKNALSQIVDIDGIWEGTRDFVACNHLRSYKYYSDSIIYPDGFLGYPCASYDLFQEGNCFPCPEGGCPNMGHYADRHKDQFKNDFVKLYLNTAETKDFPLWRYKITVTLSGKSKVRGYVNVALYGEDGNTKQYQITKGTLRPDNSYTAYIDADVNVGDITKVKFLWNNNWINPTFPKLGAETITVEVGENRKVTFHADEKLNTLQASKAQVVYQNFYSIRIQGKCFNDANSKSKIEVVDRDCVLPAATIQECCLALEGGFIHYYEELLEMEWSPSETKK</sequence>
<dbReference type="CDD" id="cd00707">
    <property type="entry name" value="Pancreat_lipase_like"/>
    <property type="match status" value="3"/>
</dbReference>
<evidence type="ECO:0000256" key="31">
    <source>
        <dbReference type="ARBA" id="ARBA00049076"/>
    </source>
</evidence>
<keyword evidence="6 38" id="KW-0964">Secreted</keyword>
<evidence type="ECO:0000256" key="23">
    <source>
        <dbReference type="ARBA" id="ARBA00047296"/>
    </source>
</evidence>
<dbReference type="PRINTS" id="PR00821">
    <property type="entry name" value="TAGLIPASE"/>
</dbReference>
<evidence type="ECO:0000256" key="29">
    <source>
        <dbReference type="ARBA" id="ARBA00048268"/>
    </source>
</evidence>
<keyword evidence="11 38" id="KW-0443">Lipid metabolism</keyword>
<evidence type="ECO:0000313" key="40">
    <source>
        <dbReference type="EMBL" id="TRZ25610.1"/>
    </source>
</evidence>
<evidence type="ECO:0000256" key="25">
    <source>
        <dbReference type="ARBA" id="ARBA00047618"/>
    </source>
</evidence>
<evidence type="ECO:0000256" key="26">
    <source>
        <dbReference type="ARBA" id="ARBA00047741"/>
    </source>
</evidence>
<dbReference type="GO" id="GO:0004465">
    <property type="term" value="F:lipoprotein lipase activity"/>
    <property type="evidence" value="ECO:0007669"/>
    <property type="project" value="TreeGrafter"/>
</dbReference>
<dbReference type="EC" id="3.1.1.3" evidence="38"/>
<protein>
    <recommendedName>
        <fullName evidence="38">Triacylglycerol lipase</fullName>
        <ecNumber evidence="38">3.1.1.3</ecNumber>
    </recommendedName>
    <alternativeName>
        <fullName evidence="38">Pancreatic lipase</fullName>
    </alternativeName>
</protein>
<dbReference type="PANTHER" id="PTHR11610">
    <property type="entry name" value="LIPASE"/>
    <property type="match status" value="1"/>
</dbReference>
<comment type="pathway">
    <text evidence="4">Lipid metabolism.</text>
</comment>
<evidence type="ECO:0000256" key="21">
    <source>
        <dbReference type="ARBA" id="ARBA00036575"/>
    </source>
</evidence>
<keyword evidence="9" id="KW-0106">Calcium</keyword>
<dbReference type="EMBL" id="SWJQ01000024">
    <property type="protein sequence ID" value="TRZ25610.1"/>
    <property type="molecule type" value="Genomic_DNA"/>
</dbReference>
<keyword evidence="15" id="KW-0966">Cell projection</keyword>
<dbReference type="AlphaFoldDB" id="A0A8K1LSV9"/>
<evidence type="ECO:0000256" key="15">
    <source>
        <dbReference type="ARBA" id="ARBA00023273"/>
    </source>
</evidence>
<comment type="catalytic activity">
    <reaction evidence="27">
        <text>1,2,3-tripropanoylglycerol + H2O = dipropanoylglycerol + propanoate + H(+)</text>
        <dbReference type="Rhea" id="RHEA:48024"/>
        <dbReference type="ChEBI" id="CHEBI:15377"/>
        <dbReference type="ChEBI" id="CHEBI:15378"/>
        <dbReference type="ChEBI" id="CHEBI:17272"/>
        <dbReference type="ChEBI" id="CHEBI:88153"/>
        <dbReference type="ChEBI" id="CHEBI:88155"/>
    </reaction>
    <physiologicalReaction direction="left-to-right" evidence="27">
        <dbReference type="Rhea" id="RHEA:48025"/>
    </physiologicalReaction>
</comment>
<comment type="catalytic activity">
    <reaction evidence="28">
        <text>a 1,2-diacyl-3-O-[alpha-D-galactosyl-(1-&gt;6)-beta-D-galactosyl]-sn-glycerol + H2O = acyl-3-O-[alpha-D-galactosyl-(1-&gt;6)-beta-D-galactosyl]-sn-glycerol + a fatty acid + H(+)</text>
        <dbReference type="Rhea" id="RHEA:48372"/>
        <dbReference type="ChEBI" id="CHEBI:15377"/>
        <dbReference type="ChEBI" id="CHEBI:15378"/>
        <dbReference type="ChEBI" id="CHEBI:28396"/>
        <dbReference type="ChEBI" id="CHEBI:28868"/>
        <dbReference type="ChEBI" id="CHEBI:90310"/>
    </reaction>
    <physiologicalReaction direction="left-to-right" evidence="28">
        <dbReference type="Rhea" id="RHEA:48373"/>
    </physiologicalReaction>
</comment>
<dbReference type="InterPro" id="IPR036392">
    <property type="entry name" value="PLAT/LH2_dom_sf"/>
</dbReference>